<sequence>MQGSDRQSGVAASGPRSRCHATVHQVWDAFTRGEQPHVHAGDLKLDHRAKMSVKVKQQSTSNVFR</sequence>
<accession>A0A210R2Z7</accession>
<evidence type="ECO:0000313" key="2">
    <source>
        <dbReference type="Proteomes" id="UP000242188"/>
    </source>
</evidence>
<dbReference type="Proteomes" id="UP000242188">
    <property type="component" value="Unassembled WGS sequence"/>
</dbReference>
<proteinExistence type="predicted"/>
<gene>
    <name evidence="1" type="ORF">KP79_PYT14671</name>
</gene>
<evidence type="ECO:0000313" key="1">
    <source>
        <dbReference type="EMBL" id="OWF55314.1"/>
    </source>
</evidence>
<protein>
    <submittedName>
        <fullName evidence="1">Uncharacterized protein</fullName>
    </submittedName>
</protein>
<comment type="caution">
    <text evidence="1">The sequence shown here is derived from an EMBL/GenBank/DDBJ whole genome shotgun (WGS) entry which is preliminary data.</text>
</comment>
<name>A0A210R2Z7_MIZYE</name>
<reference evidence="1 2" key="1">
    <citation type="journal article" date="2017" name="Nat. Ecol. Evol.">
        <title>Scallop genome provides insights into evolution of bilaterian karyotype and development.</title>
        <authorList>
            <person name="Wang S."/>
            <person name="Zhang J."/>
            <person name="Jiao W."/>
            <person name="Li J."/>
            <person name="Xun X."/>
            <person name="Sun Y."/>
            <person name="Guo X."/>
            <person name="Huan P."/>
            <person name="Dong B."/>
            <person name="Zhang L."/>
            <person name="Hu X."/>
            <person name="Sun X."/>
            <person name="Wang J."/>
            <person name="Zhao C."/>
            <person name="Wang Y."/>
            <person name="Wang D."/>
            <person name="Huang X."/>
            <person name="Wang R."/>
            <person name="Lv J."/>
            <person name="Li Y."/>
            <person name="Zhang Z."/>
            <person name="Liu B."/>
            <person name="Lu W."/>
            <person name="Hui Y."/>
            <person name="Liang J."/>
            <person name="Zhou Z."/>
            <person name="Hou R."/>
            <person name="Li X."/>
            <person name="Liu Y."/>
            <person name="Li H."/>
            <person name="Ning X."/>
            <person name="Lin Y."/>
            <person name="Zhao L."/>
            <person name="Xing Q."/>
            <person name="Dou J."/>
            <person name="Li Y."/>
            <person name="Mao J."/>
            <person name="Guo H."/>
            <person name="Dou H."/>
            <person name="Li T."/>
            <person name="Mu C."/>
            <person name="Jiang W."/>
            <person name="Fu Q."/>
            <person name="Fu X."/>
            <person name="Miao Y."/>
            <person name="Liu J."/>
            <person name="Yu Q."/>
            <person name="Li R."/>
            <person name="Liao H."/>
            <person name="Li X."/>
            <person name="Kong Y."/>
            <person name="Jiang Z."/>
            <person name="Chourrout D."/>
            <person name="Li R."/>
            <person name="Bao Z."/>
        </authorList>
    </citation>
    <scope>NUCLEOTIDE SEQUENCE [LARGE SCALE GENOMIC DNA]</scope>
    <source>
        <strain evidence="1 2">PY_sf001</strain>
    </source>
</reference>
<dbReference type="AlphaFoldDB" id="A0A210R2Z7"/>
<organism evidence="1 2">
    <name type="scientific">Mizuhopecten yessoensis</name>
    <name type="common">Japanese scallop</name>
    <name type="synonym">Patinopecten yessoensis</name>
    <dbReference type="NCBI Taxonomy" id="6573"/>
    <lineage>
        <taxon>Eukaryota</taxon>
        <taxon>Metazoa</taxon>
        <taxon>Spiralia</taxon>
        <taxon>Lophotrochozoa</taxon>
        <taxon>Mollusca</taxon>
        <taxon>Bivalvia</taxon>
        <taxon>Autobranchia</taxon>
        <taxon>Pteriomorphia</taxon>
        <taxon>Pectinida</taxon>
        <taxon>Pectinoidea</taxon>
        <taxon>Pectinidae</taxon>
        <taxon>Mizuhopecten</taxon>
    </lineage>
</organism>
<dbReference type="EMBL" id="NEDP02000703">
    <property type="protein sequence ID" value="OWF55314.1"/>
    <property type="molecule type" value="Genomic_DNA"/>
</dbReference>
<keyword evidence="2" id="KW-1185">Reference proteome</keyword>